<reference evidence="2" key="1">
    <citation type="submission" date="2022-07" db="EMBL/GenBank/DDBJ databases">
        <title>Phylogenomic reconstructions and comparative analyses of Kickxellomycotina fungi.</title>
        <authorList>
            <person name="Reynolds N.K."/>
            <person name="Stajich J.E."/>
            <person name="Barry K."/>
            <person name="Grigoriev I.V."/>
            <person name="Crous P."/>
            <person name="Smith M.E."/>
        </authorList>
    </citation>
    <scope>NUCLEOTIDE SEQUENCE</scope>
    <source>
        <strain evidence="2">NBRC 105413</strain>
    </source>
</reference>
<dbReference type="InterPro" id="IPR057942">
    <property type="entry name" value="TPR_TNPO3_IPO13_3rd"/>
</dbReference>
<dbReference type="Gene3D" id="1.25.10.10">
    <property type="entry name" value="Leucine-rich Repeat Variant"/>
    <property type="match status" value="1"/>
</dbReference>
<sequence>MSGATTLDEVVNALKALYQGTSQAERDQANAWLGQFQRTPSAWTTSDAILGDESLGIEAKLFAAQTLRNKIISDLAELGEKGALELRDSLVGHLLRARAGLRPLVTQLCLGLADVAVQVGAWVDPFSDMAAAFREDAAAVGCLLEFLTVLPEEAVNERLEVPADFFRQRTETLLTRRASDVIALLVQCLQQTDTHTRVLMCFTSWLRSGEITLAMIQNTPLVELVFAALQAENSSVFETAVDAVCSIIQETHIDRDDTPGAVQAKDVTVERVLLPQLGSLATQMRSDAQLAAGDEERARGYCHVFTEAGEAWVERIVGSITLYEGLVGALVDCMRLTTLDVITMMFDFWARLADVTLDCTSSCDGARRTLVAVYSTLIDIIINHVRYPVTDTAMTAKERDEFREFRHSIGDVLKDCVRVVGQGRALTQAYDVMARGIDSAPQTPWQDIEAPLFALRAMGAEIDPEEAEVLPKIMDMFSRFPQHPRLRYAATLVIGRYTEWTYEHPQYVPFQLSYIVEGFKDRDVAAASAQALKYLCQDCSRFLAAHWAELLQFFAETASSGTLEDADVIEFAEALAHVVSAVQAPETPAALEAFCLPVARELDALLQRAEALERDGVQAALLLDRLGVFLRFVHVDGNAPAEDLITRIVLQTWPLVAAVLHRFTADAQVAESACKFLRVAAEFYGAVLRPEIGQVVDSIVNAFRSTGLGVYLWLARRIIGVSSTLTTDNAAALQLTATIVERMSEAALSLFATTSFSDAPETTEDYFRLIERAVEIAPGYVLNMNMFPLIFQAAAAALDVNHFHAQMAVLRAWAQILGPTRRHLRLIRDSSPDSHYDAYPVNRVVDMCAAHGLDVSARLLLGMMHRFDRENVADAADVFVSLAVIASDGPCIITAQFENPPLPKMCEWAQTALAQVPEANLSTTEKQVFLQDLADYVQRRQWPKIKTLVTDFSASFWRRNSDKN</sequence>
<dbReference type="Pfam" id="PF03810">
    <property type="entry name" value="IBN_N"/>
    <property type="match status" value="1"/>
</dbReference>
<evidence type="ECO:0000313" key="3">
    <source>
        <dbReference type="Proteomes" id="UP001145021"/>
    </source>
</evidence>
<dbReference type="GO" id="GO:0005737">
    <property type="term" value="C:cytoplasm"/>
    <property type="evidence" value="ECO:0007669"/>
    <property type="project" value="TreeGrafter"/>
</dbReference>
<dbReference type="GO" id="GO:0031267">
    <property type="term" value="F:small GTPase binding"/>
    <property type="evidence" value="ECO:0007669"/>
    <property type="project" value="InterPro"/>
</dbReference>
<dbReference type="GO" id="GO:0006606">
    <property type="term" value="P:protein import into nucleus"/>
    <property type="evidence" value="ECO:0007669"/>
    <property type="project" value="TreeGrafter"/>
</dbReference>
<dbReference type="InterPro" id="IPR016024">
    <property type="entry name" value="ARM-type_fold"/>
</dbReference>
<dbReference type="PANTHER" id="PTHR12363">
    <property type="entry name" value="TRANSPORTIN 3 AND IMPORTIN 13"/>
    <property type="match status" value="1"/>
</dbReference>
<dbReference type="Pfam" id="PF24140">
    <property type="entry name" value="TPR_TNPO3_IPO13_3rd"/>
    <property type="match status" value="1"/>
</dbReference>
<organism evidence="2 3">
    <name type="scientific">Coemansia asiatica</name>
    <dbReference type="NCBI Taxonomy" id="1052880"/>
    <lineage>
        <taxon>Eukaryota</taxon>
        <taxon>Fungi</taxon>
        <taxon>Fungi incertae sedis</taxon>
        <taxon>Zoopagomycota</taxon>
        <taxon>Kickxellomycotina</taxon>
        <taxon>Kickxellomycetes</taxon>
        <taxon>Kickxellales</taxon>
        <taxon>Kickxellaceae</taxon>
        <taxon>Coemansia</taxon>
    </lineage>
</organism>
<dbReference type="InterPro" id="IPR011989">
    <property type="entry name" value="ARM-like"/>
</dbReference>
<dbReference type="PROSITE" id="PS50166">
    <property type="entry name" value="IMPORTIN_B_NT"/>
    <property type="match status" value="1"/>
</dbReference>
<dbReference type="EMBL" id="JANBOH010000087">
    <property type="protein sequence ID" value="KAJ1645824.1"/>
    <property type="molecule type" value="Genomic_DNA"/>
</dbReference>
<dbReference type="Pfam" id="PF08389">
    <property type="entry name" value="Xpo1"/>
    <property type="match status" value="1"/>
</dbReference>
<dbReference type="InterPro" id="IPR013598">
    <property type="entry name" value="Exportin-1/Importin-b-like"/>
</dbReference>
<dbReference type="InterPro" id="IPR058537">
    <property type="entry name" value="TPR_TNPO3_IPO13_4th"/>
</dbReference>
<name>A0A9W7XMP3_9FUNG</name>
<keyword evidence="2" id="KW-0675">Receptor</keyword>
<keyword evidence="3" id="KW-1185">Reference proteome</keyword>
<dbReference type="AlphaFoldDB" id="A0A9W7XMP3"/>
<dbReference type="SUPFAM" id="SSF48371">
    <property type="entry name" value="ARM repeat"/>
    <property type="match status" value="1"/>
</dbReference>
<protein>
    <submittedName>
        <fullName evidence="2">Nuclear import receptor</fullName>
    </submittedName>
</protein>
<feature type="domain" description="Importin N-terminal" evidence="1">
    <location>
        <begin position="29"/>
        <end position="96"/>
    </location>
</feature>
<dbReference type="Pfam" id="PF24139">
    <property type="entry name" value="TPR_TNPO3_IPO13_4th"/>
    <property type="match status" value="1"/>
</dbReference>
<dbReference type="Proteomes" id="UP001145021">
    <property type="component" value="Unassembled WGS sequence"/>
</dbReference>
<dbReference type="InterPro" id="IPR057941">
    <property type="entry name" value="TPR_TNPO3_IPO13_2nd"/>
</dbReference>
<dbReference type="InterPro" id="IPR001494">
    <property type="entry name" value="Importin-beta_N"/>
</dbReference>
<evidence type="ECO:0000259" key="1">
    <source>
        <dbReference type="PROSITE" id="PS50166"/>
    </source>
</evidence>
<dbReference type="Pfam" id="PF24138">
    <property type="entry name" value="TPR_TNPO3_IPO13_2nd"/>
    <property type="match status" value="1"/>
</dbReference>
<evidence type="ECO:0000313" key="2">
    <source>
        <dbReference type="EMBL" id="KAJ1645824.1"/>
    </source>
</evidence>
<accession>A0A9W7XMP3</accession>
<dbReference type="SMART" id="SM00913">
    <property type="entry name" value="IBN_N"/>
    <property type="match status" value="1"/>
</dbReference>
<dbReference type="PANTHER" id="PTHR12363:SF53">
    <property type="entry name" value="MRNA TRANSPORT REGULATOR MTR10"/>
    <property type="match status" value="1"/>
</dbReference>
<gene>
    <name evidence="2" type="primary">MTR10</name>
    <name evidence="2" type="ORF">LPJ64_002619</name>
</gene>
<dbReference type="InterPro" id="IPR051345">
    <property type="entry name" value="Importin_beta-like_NTR"/>
</dbReference>
<comment type="caution">
    <text evidence="2">The sequence shown here is derived from an EMBL/GenBank/DDBJ whole genome shotgun (WGS) entry which is preliminary data.</text>
</comment>
<proteinExistence type="predicted"/>